<feature type="region of interest" description="Disordered" evidence="1">
    <location>
        <begin position="130"/>
        <end position="153"/>
    </location>
</feature>
<reference evidence="2 3" key="1">
    <citation type="submission" date="2013-11" db="EMBL/GenBank/DDBJ databases">
        <title>The Damaraland mole rat (Fukomys damarensis) genome and evolution of African mole rats.</title>
        <authorList>
            <person name="Gladyshev V.N."/>
            <person name="Fang X."/>
        </authorList>
    </citation>
    <scope>NUCLEOTIDE SEQUENCE [LARGE SCALE GENOMIC DNA]</scope>
    <source>
        <tissue evidence="2">Liver</tissue>
    </source>
</reference>
<sequence length="161" mass="16644">MVKHFFGHHGNIVDGERCLLGSILSPDAVVIPSLGAAATCKVHLLPWATASLSTAGTVRAAFALSSLPSVFLGILLLDVTDPPTEGEDSVPAACTTRDTFLTVTLRILSPGACSADADELLLQKMKPSYDTSVSSGSQSVGTTAAAPTAPETLMEKLIPRP</sequence>
<proteinExistence type="predicted"/>
<evidence type="ECO:0000313" key="2">
    <source>
        <dbReference type="EMBL" id="KFO27087.1"/>
    </source>
</evidence>
<protein>
    <submittedName>
        <fullName evidence="2">Uncharacterized protein</fullName>
    </submittedName>
</protein>
<organism evidence="2 3">
    <name type="scientific">Fukomys damarensis</name>
    <name type="common">Damaraland mole rat</name>
    <name type="synonym">Cryptomys damarensis</name>
    <dbReference type="NCBI Taxonomy" id="885580"/>
    <lineage>
        <taxon>Eukaryota</taxon>
        <taxon>Metazoa</taxon>
        <taxon>Chordata</taxon>
        <taxon>Craniata</taxon>
        <taxon>Vertebrata</taxon>
        <taxon>Euteleostomi</taxon>
        <taxon>Mammalia</taxon>
        <taxon>Eutheria</taxon>
        <taxon>Euarchontoglires</taxon>
        <taxon>Glires</taxon>
        <taxon>Rodentia</taxon>
        <taxon>Hystricomorpha</taxon>
        <taxon>Bathyergidae</taxon>
        <taxon>Fukomys</taxon>
    </lineage>
</organism>
<gene>
    <name evidence="2" type="ORF">H920_11492</name>
</gene>
<evidence type="ECO:0000313" key="3">
    <source>
        <dbReference type="Proteomes" id="UP000028990"/>
    </source>
</evidence>
<keyword evidence="3" id="KW-1185">Reference proteome</keyword>
<accession>A0A091D7N4</accession>
<dbReference type="Proteomes" id="UP000028990">
    <property type="component" value="Unassembled WGS sequence"/>
</dbReference>
<dbReference type="EMBL" id="KN123014">
    <property type="protein sequence ID" value="KFO27087.1"/>
    <property type="molecule type" value="Genomic_DNA"/>
</dbReference>
<dbReference type="AlphaFoldDB" id="A0A091D7N4"/>
<feature type="compositionally biased region" description="Low complexity" evidence="1">
    <location>
        <begin position="131"/>
        <end position="152"/>
    </location>
</feature>
<evidence type="ECO:0000256" key="1">
    <source>
        <dbReference type="SAM" id="MobiDB-lite"/>
    </source>
</evidence>
<name>A0A091D7N4_FUKDA</name>